<dbReference type="EMBL" id="MU117973">
    <property type="protein sequence ID" value="KAF9651798.1"/>
    <property type="molecule type" value="Genomic_DNA"/>
</dbReference>
<accession>A0ACB6ZQR8</accession>
<sequence>MLRAKTLIRHGQPIARSLSTQAAASTQPLRPVWSLYEKQTNPHILELYKTTWKETGDPTWPFILAMKTSCSTQLTNAMVRGTGLKLSSYIRWRKFLDSAGLIEVASHIHKTSDTSKFPSIAQMPTWALGYVLTFRVTSPSEARAAIELVVARILSRYSRTMIPTLLILSVHALADHRVTDSIHKAVELFLDRRRFSFQYNLFLQALSRFPPSLENNAVFSAIVEKMYREEGEVPQDIYISLLESNSSSVPLAQRLERLLPMTNTQITPRLAHAFFRVYTRHGATTLAIKHLPSVFQLAGLSLLDGAPSPPGGSSTSAGDNPTGSPSKVDGDARITGPVTNPPQPDSPSKGYPKFVSPSAKSWISLLGFFSSSSSITADQLAELFNRIRKTHPPTNVSYTVLMRALVSRRAYQRAIETWHEMVTEGHPMDTQSLSVMVEACTLVNKHWEAFYVLEVVASKGLHGSAAQSTSGDSYPRIQLTPAFIATFMKNLAYSGRPDAAFMLWDHAEMLYGVTPDASMLNVLLEISRRVMRYEETFAGFWANLRAKRSSPHLDDFSSPFHIPDRDEVVESLRLALDHDTQKEHKTTGLWGGVPAWQKATKIFYHAVLGNNPKLLHILSPATAIRSSVDDIHRHPWAEFIRSVQGPPPADETFHDVDVNSPASLARLGLYPLRAYPNIVPTRTTFHNQIYLLGMCGQASQIPMILAWMKELRIIPFEKTIAMALIFWAEVSLRAPLFEQFGGEGEYPKLLGWLGAWVGEGRMPGQPKMTKVSKGIAKAREGHDKIHG</sequence>
<evidence type="ECO:0000313" key="1">
    <source>
        <dbReference type="EMBL" id="KAF9651798.1"/>
    </source>
</evidence>
<reference evidence="1" key="1">
    <citation type="submission" date="2019-10" db="EMBL/GenBank/DDBJ databases">
        <authorList>
            <consortium name="DOE Joint Genome Institute"/>
            <person name="Kuo A."/>
            <person name="Miyauchi S."/>
            <person name="Kiss E."/>
            <person name="Drula E."/>
            <person name="Kohler A."/>
            <person name="Sanchez-Garcia M."/>
            <person name="Andreopoulos B."/>
            <person name="Barry K.W."/>
            <person name="Bonito G."/>
            <person name="Buee M."/>
            <person name="Carver A."/>
            <person name="Chen C."/>
            <person name="Cichocki N."/>
            <person name="Clum A."/>
            <person name="Culley D."/>
            <person name="Crous P.W."/>
            <person name="Fauchery L."/>
            <person name="Girlanda M."/>
            <person name="Hayes R."/>
            <person name="Keri Z."/>
            <person name="Labutti K."/>
            <person name="Lipzen A."/>
            <person name="Lombard V."/>
            <person name="Magnuson J."/>
            <person name="Maillard F."/>
            <person name="Morin E."/>
            <person name="Murat C."/>
            <person name="Nolan M."/>
            <person name="Ohm R."/>
            <person name="Pangilinan J."/>
            <person name="Pereira M."/>
            <person name="Perotto S."/>
            <person name="Peter M."/>
            <person name="Riley R."/>
            <person name="Sitrit Y."/>
            <person name="Stielow B."/>
            <person name="Szollosi G."/>
            <person name="Zifcakova L."/>
            <person name="Stursova M."/>
            <person name="Spatafora J.W."/>
            <person name="Tedersoo L."/>
            <person name="Vaario L.-M."/>
            <person name="Yamada A."/>
            <person name="Yan M."/>
            <person name="Wang P."/>
            <person name="Xu J."/>
            <person name="Bruns T."/>
            <person name="Baldrian P."/>
            <person name="Vilgalys R."/>
            <person name="Henrissat B."/>
            <person name="Grigoriev I.V."/>
            <person name="Hibbett D."/>
            <person name="Nagy L.G."/>
            <person name="Martin F.M."/>
        </authorList>
    </citation>
    <scope>NUCLEOTIDE SEQUENCE</scope>
    <source>
        <strain evidence="1">P2</strain>
    </source>
</reference>
<protein>
    <submittedName>
        <fullName evidence="1">Uncharacterized protein</fullName>
    </submittedName>
</protein>
<proteinExistence type="predicted"/>
<reference evidence="1" key="2">
    <citation type="journal article" date="2020" name="Nat. Commun.">
        <title>Large-scale genome sequencing of mycorrhizal fungi provides insights into the early evolution of symbiotic traits.</title>
        <authorList>
            <person name="Miyauchi S."/>
            <person name="Kiss E."/>
            <person name="Kuo A."/>
            <person name="Drula E."/>
            <person name="Kohler A."/>
            <person name="Sanchez-Garcia M."/>
            <person name="Morin E."/>
            <person name="Andreopoulos B."/>
            <person name="Barry K.W."/>
            <person name="Bonito G."/>
            <person name="Buee M."/>
            <person name="Carver A."/>
            <person name="Chen C."/>
            <person name="Cichocki N."/>
            <person name="Clum A."/>
            <person name="Culley D."/>
            <person name="Crous P.W."/>
            <person name="Fauchery L."/>
            <person name="Girlanda M."/>
            <person name="Hayes R.D."/>
            <person name="Keri Z."/>
            <person name="LaButti K."/>
            <person name="Lipzen A."/>
            <person name="Lombard V."/>
            <person name="Magnuson J."/>
            <person name="Maillard F."/>
            <person name="Murat C."/>
            <person name="Nolan M."/>
            <person name="Ohm R.A."/>
            <person name="Pangilinan J."/>
            <person name="Pereira M.F."/>
            <person name="Perotto S."/>
            <person name="Peter M."/>
            <person name="Pfister S."/>
            <person name="Riley R."/>
            <person name="Sitrit Y."/>
            <person name="Stielow J.B."/>
            <person name="Szollosi G."/>
            <person name="Zifcakova L."/>
            <person name="Stursova M."/>
            <person name="Spatafora J.W."/>
            <person name="Tedersoo L."/>
            <person name="Vaario L.M."/>
            <person name="Yamada A."/>
            <person name="Yan M."/>
            <person name="Wang P."/>
            <person name="Xu J."/>
            <person name="Bruns T."/>
            <person name="Baldrian P."/>
            <person name="Vilgalys R."/>
            <person name="Dunand C."/>
            <person name="Henrissat B."/>
            <person name="Grigoriev I.V."/>
            <person name="Hibbett D."/>
            <person name="Nagy L.G."/>
            <person name="Martin F.M."/>
        </authorList>
    </citation>
    <scope>NUCLEOTIDE SEQUENCE</scope>
    <source>
        <strain evidence="1">P2</strain>
    </source>
</reference>
<gene>
    <name evidence="1" type="ORF">BDM02DRAFT_3258932</name>
</gene>
<organism evidence="1 2">
    <name type="scientific">Thelephora ganbajun</name>
    <name type="common">Ganba fungus</name>
    <dbReference type="NCBI Taxonomy" id="370292"/>
    <lineage>
        <taxon>Eukaryota</taxon>
        <taxon>Fungi</taxon>
        <taxon>Dikarya</taxon>
        <taxon>Basidiomycota</taxon>
        <taxon>Agaricomycotina</taxon>
        <taxon>Agaricomycetes</taxon>
        <taxon>Thelephorales</taxon>
        <taxon>Thelephoraceae</taxon>
        <taxon>Thelephora</taxon>
    </lineage>
</organism>
<dbReference type="Proteomes" id="UP000886501">
    <property type="component" value="Unassembled WGS sequence"/>
</dbReference>
<comment type="caution">
    <text evidence="1">The sequence shown here is derived from an EMBL/GenBank/DDBJ whole genome shotgun (WGS) entry which is preliminary data.</text>
</comment>
<name>A0ACB6ZQR8_THEGA</name>
<evidence type="ECO:0000313" key="2">
    <source>
        <dbReference type="Proteomes" id="UP000886501"/>
    </source>
</evidence>
<keyword evidence="2" id="KW-1185">Reference proteome</keyword>